<dbReference type="EMBL" id="MU864544">
    <property type="protein sequence ID" value="KAK4183486.1"/>
    <property type="molecule type" value="Genomic_DNA"/>
</dbReference>
<organism evidence="2 3">
    <name type="scientific">Podospora australis</name>
    <dbReference type="NCBI Taxonomy" id="1536484"/>
    <lineage>
        <taxon>Eukaryota</taxon>
        <taxon>Fungi</taxon>
        <taxon>Dikarya</taxon>
        <taxon>Ascomycota</taxon>
        <taxon>Pezizomycotina</taxon>
        <taxon>Sordariomycetes</taxon>
        <taxon>Sordariomycetidae</taxon>
        <taxon>Sordariales</taxon>
        <taxon>Podosporaceae</taxon>
        <taxon>Podospora</taxon>
    </lineage>
</organism>
<accession>A0AAN7ACF5</accession>
<feature type="region of interest" description="Disordered" evidence="1">
    <location>
        <begin position="89"/>
        <end position="173"/>
    </location>
</feature>
<evidence type="ECO:0000256" key="1">
    <source>
        <dbReference type="SAM" id="MobiDB-lite"/>
    </source>
</evidence>
<protein>
    <submittedName>
        <fullName evidence="2">Uncharacterized protein</fullName>
    </submittedName>
</protein>
<keyword evidence="3" id="KW-1185">Reference proteome</keyword>
<sequence>MPLSERFPIHPSSNDLNSNQLHRLRMLLWPHRLGGNPTPYNPIRRITALRCHQYRTSTTPVGFPSYFLIRYHHDTMPLCIPSSRHTMIPSVTPSPDTKPIPPSFASWEPDNSPRRSIGSDFSYGSQQRYSPPPYHSSTRWPQSAAAYTTAPPEVARNQSPEFRTGASHHDVPTCQPQAVDIGGCIICDNMETVTHNTAVTSVSVTESVSCSPRTSTSPHSPPAHSEPNHHAEEQHAQGFTPINRVGRNSGEVKADAASSHHRSFAVHAAGLYIF</sequence>
<name>A0AAN7ACF5_9PEZI</name>
<feature type="compositionally biased region" description="Polar residues" evidence="1">
    <location>
        <begin position="122"/>
        <end position="141"/>
    </location>
</feature>
<comment type="caution">
    <text evidence="2">The sequence shown here is derived from an EMBL/GenBank/DDBJ whole genome shotgun (WGS) entry which is preliminary data.</text>
</comment>
<gene>
    <name evidence="2" type="ORF">QBC35DRAFT_507935</name>
</gene>
<proteinExistence type="predicted"/>
<reference evidence="2" key="2">
    <citation type="submission" date="2023-05" db="EMBL/GenBank/DDBJ databases">
        <authorList>
            <consortium name="Lawrence Berkeley National Laboratory"/>
            <person name="Steindorff A."/>
            <person name="Hensen N."/>
            <person name="Bonometti L."/>
            <person name="Westerberg I."/>
            <person name="Brannstrom I.O."/>
            <person name="Guillou S."/>
            <person name="Cros-Aarteil S."/>
            <person name="Calhoun S."/>
            <person name="Haridas S."/>
            <person name="Kuo A."/>
            <person name="Mondo S."/>
            <person name="Pangilinan J."/>
            <person name="Riley R."/>
            <person name="Labutti K."/>
            <person name="Andreopoulos B."/>
            <person name="Lipzen A."/>
            <person name="Chen C."/>
            <person name="Yanf M."/>
            <person name="Daum C."/>
            <person name="Ng V."/>
            <person name="Clum A."/>
            <person name="Ohm R."/>
            <person name="Martin F."/>
            <person name="Silar P."/>
            <person name="Natvig D."/>
            <person name="Lalanne C."/>
            <person name="Gautier V."/>
            <person name="Ament-Velasquez S.L."/>
            <person name="Kruys A."/>
            <person name="Hutchinson M.I."/>
            <person name="Powell A.J."/>
            <person name="Barry K."/>
            <person name="Miller A.N."/>
            <person name="Grigoriev I.V."/>
            <person name="Debuchy R."/>
            <person name="Gladieux P."/>
            <person name="Thoren M.H."/>
            <person name="Johannesson H."/>
        </authorList>
    </citation>
    <scope>NUCLEOTIDE SEQUENCE</scope>
    <source>
        <strain evidence="2">PSN309</strain>
    </source>
</reference>
<feature type="region of interest" description="Disordered" evidence="1">
    <location>
        <begin position="209"/>
        <end position="260"/>
    </location>
</feature>
<evidence type="ECO:0000313" key="2">
    <source>
        <dbReference type="EMBL" id="KAK4183486.1"/>
    </source>
</evidence>
<reference evidence="2" key="1">
    <citation type="journal article" date="2023" name="Mol. Phylogenet. Evol.">
        <title>Genome-scale phylogeny and comparative genomics of the fungal order Sordariales.</title>
        <authorList>
            <person name="Hensen N."/>
            <person name="Bonometti L."/>
            <person name="Westerberg I."/>
            <person name="Brannstrom I.O."/>
            <person name="Guillou S."/>
            <person name="Cros-Aarteil S."/>
            <person name="Calhoun S."/>
            <person name="Haridas S."/>
            <person name="Kuo A."/>
            <person name="Mondo S."/>
            <person name="Pangilinan J."/>
            <person name="Riley R."/>
            <person name="LaButti K."/>
            <person name="Andreopoulos B."/>
            <person name="Lipzen A."/>
            <person name="Chen C."/>
            <person name="Yan M."/>
            <person name="Daum C."/>
            <person name="Ng V."/>
            <person name="Clum A."/>
            <person name="Steindorff A."/>
            <person name="Ohm R.A."/>
            <person name="Martin F."/>
            <person name="Silar P."/>
            <person name="Natvig D.O."/>
            <person name="Lalanne C."/>
            <person name="Gautier V."/>
            <person name="Ament-Velasquez S.L."/>
            <person name="Kruys A."/>
            <person name="Hutchinson M.I."/>
            <person name="Powell A.J."/>
            <person name="Barry K."/>
            <person name="Miller A.N."/>
            <person name="Grigoriev I.V."/>
            <person name="Debuchy R."/>
            <person name="Gladieux P."/>
            <person name="Hiltunen Thoren M."/>
            <person name="Johannesson H."/>
        </authorList>
    </citation>
    <scope>NUCLEOTIDE SEQUENCE</scope>
    <source>
        <strain evidence="2">PSN309</strain>
    </source>
</reference>
<evidence type="ECO:0000313" key="3">
    <source>
        <dbReference type="Proteomes" id="UP001302126"/>
    </source>
</evidence>
<dbReference type="Proteomes" id="UP001302126">
    <property type="component" value="Unassembled WGS sequence"/>
</dbReference>
<feature type="compositionally biased region" description="Basic and acidic residues" evidence="1">
    <location>
        <begin position="226"/>
        <end position="235"/>
    </location>
</feature>
<feature type="compositionally biased region" description="Low complexity" evidence="1">
    <location>
        <begin position="209"/>
        <end position="225"/>
    </location>
</feature>
<dbReference type="AlphaFoldDB" id="A0AAN7ACF5"/>